<protein>
    <submittedName>
        <fullName evidence="2">Uncharacterized protein</fullName>
    </submittedName>
</protein>
<sequence length="64" mass="7155">MKHIGRWKGNELLTISNGEPPPRSRPLPTIPFPLSGATEEEDCTTAVYEAFLEITDSSSLNIYY</sequence>
<keyword evidence="3" id="KW-1185">Reference proteome</keyword>
<comment type="caution">
    <text evidence="2">The sequence shown here is derived from an EMBL/GenBank/DDBJ whole genome shotgun (WGS) entry which is preliminary data.</text>
</comment>
<accession>A0AA35SNX5</accession>
<dbReference type="Proteomes" id="UP001174909">
    <property type="component" value="Unassembled WGS sequence"/>
</dbReference>
<organism evidence="2 3">
    <name type="scientific">Geodia barretti</name>
    <name type="common">Barrett's horny sponge</name>
    <dbReference type="NCBI Taxonomy" id="519541"/>
    <lineage>
        <taxon>Eukaryota</taxon>
        <taxon>Metazoa</taxon>
        <taxon>Porifera</taxon>
        <taxon>Demospongiae</taxon>
        <taxon>Heteroscleromorpha</taxon>
        <taxon>Tetractinellida</taxon>
        <taxon>Astrophorina</taxon>
        <taxon>Geodiidae</taxon>
        <taxon>Geodia</taxon>
    </lineage>
</organism>
<evidence type="ECO:0000313" key="3">
    <source>
        <dbReference type="Proteomes" id="UP001174909"/>
    </source>
</evidence>
<evidence type="ECO:0000313" key="2">
    <source>
        <dbReference type="EMBL" id="CAI8032552.1"/>
    </source>
</evidence>
<dbReference type="AlphaFoldDB" id="A0AA35SNX5"/>
<proteinExistence type="predicted"/>
<gene>
    <name evidence="2" type="ORF">GBAR_LOCUS18401</name>
</gene>
<feature type="region of interest" description="Disordered" evidence="1">
    <location>
        <begin position="1"/>
        <end position="36"/>
    </location>
</feature>
<name>A0AA35SNX5_GEOBA</name>
<evidence type="ECO:0000256" key="1">
    <source>
        <dbReference type="SAM" id="MobiDB-lite"/>
    </source>
</evidence>
<reference evidence="2" key="1">
    <citation type="submission" date="2023-03" db="EMBL/GenBank/DDBJ databases">
        <authorList>
            <person name="Steffen K."/>
            <person name="Cardenas P."/>
        </authorList>
    </citation>
    <scope>NUCLEOTIDE SEQUENCE</scope>
</reference>
<dbReference type="EMBL" id="CASHTH010002608">
    <property type="protein sequence ID" value="CAI8032552.1"/>
    <property type="molecule type" value="Genomic_DNA"/>
</dbReference>
<feature type="compositionally biased region" description="Pro residues" evidence="1">
    <location>
        <begin position="19"/>
        <end position="31"/>
    </location>
</feature>